<dbReference type="NCBIfam" id="TIGR04294">
    <property type="entry name" value="pre_pil_HX9DG"/>
    <property type="match status" value="1"/>
</dbReference>
<dbReference type="EMBL" id="JAXBLV010000178">
    <property type="protein sequence ID" value="MDY3560446.1"/>
    <property type="molecule type" value="Genomic_DNA"/>
</dbReference>
<dbReference type="RefSeq" id="WP_261184653.1">
    <property type="nucleotide sequence ID" value="NZ_JAXBLV010000178.1"/>
</dbReference>
<evidence type="ECO:0000259" key="2">
    <source>
        <dbReference type="Pfam" id="PF07596"/>
    </source>
</evidence>
<protein>
    <submittedName>
        <fullName evidence="3">DUF1559 domain-containing protein</fullName>
    </submittedName>
</protein>
<evidence type="ECO:0000313" key="4">
    <source>
        <dbReference type="Proteomes" id="UP001272242"/>
    </source>
</evidence>
<dbReference type="InterPro" id="IPR045584">
    <property type="entry name" value="Pilin-like"/>
</dbReference>
<dbReference type="NCBIfam" id="TIGR02532">
    <property type="entry name" value="IV_pilin_GFxxxE"/>
    <property type="match status" value="1"/>
</dbReference>
<gene>
    <name evidence="3" type="ORF">R5W23_001680</name>
</gene>
<dbReference type="Gene3D" id="3.30.700.10">
    <property type="entry name" value="Glycoprotein, Type 4 Pilin"/>
    <property type="match status" value="1"/>
</dbReference>
<keyword evidence="4" id="KW-1185">Reference proteome</keyword>
<dbReference type="Pfam" id="PF07963">
    <property type="entry name" value="N_methyl"/>
    <property type="match status" value="1"/>
</dbReference>
<organism evidence="3 4">
    <name type="scientific">Gemmata algarum</name>
    <dbReference type="NCBI Taxonomy" id="2975278"/>
    <lineage>
        <taxon>Bacteria</taxon>
        <taxon>Pseudomonadati</taxon>
        <taxon>Planctomycetota</taxon>
        <taxon>Planctomycetia</taxon>
        <taxon>Gemmatales</taxon>
        <taxon>Gemmataceae</taxon>
        <taxon>Gemmata</taxon>
    </lineage>
</organism>
<sequence>MHAFRRTSRGFTLIELLVVIAIIAILIGLLLPAVQKVRAAAARMSCSNNMKQLGLAMHNYESANSAFPPMTTDSSYTKAPNHFCLTFILPYIEQNALANLINMQVDGYAVSNFTAFTTPIKTFMCPAAPLEPTIVYNTPSGKYATLPSGVTQIRMGRTDYAVASGAGGTWVTASIGTQNIPTNVAGILEYNKQTAVTAVTDGTSNTLLMVEDAGRPFRYGRGGAKIGADRDGNGAAGGWGDQDSWFGINGSDPAAGTQGSGPAAVNGSSDNEIYGFHTGGAHAVMGDGSVRFLKDSTTLAVIASLHSRAGGEVLPND</sequence>
<proteinExistence type="predicted"/>
<evidence type="ECO:0000256" key="1">
    <source>
        <dbReference type="SAM" id="MobiDB-lite"/>
    </source>
</evidence>
<dbReference type="Pfam" id="PF07596">
    <property type="entry name" value="SBP_bac_10"/>
    <property type="match status" value="1"/>
</dbReference>
<evidence type="ECO:0000313" key="3">
    <source>
        <dbReference type="EMBL" id="MDY3560446.1"/>
    </source>
</evidence>
<dbReference type="PROSITE" id="PS00409">
    <property type="entry name" value="PROKAR_NTER_METHYL"/>
    <property type="match status" value="1"/>
</dbReference>
<dbReference type="PANTHER" id="PTHR30093">
    <property type="entry name" value="GENERAL SECRETION PATHWAY PROTEIN G"/>
    <property type="match status" value="1"/>
</dbReference>
<comment type="caution">
    <text evidence="3">The sequence shown here is derived from an EMBL/GenBank/DDBJ whole genome shotgun (WGS) entry which is preliminary data.</text>
</comment>
<accession>A0ABU5EZ51</accession>
<dbReference type="Proteomes" id="UP001272242">
    <property type="component" value="Unassembled WGS sequence"/>
</dbReference>
<name>A0ABU5EZ51_9BACT</name>
<reference evidence="4" key="1">
    <citation type="journal article" date="2023" name="Mar. Drugs">
        <title>Gemmata algarum, a Novel Planctomycete Isolated from an Algal Mat, Displays Antimicrobial Activity.</title>
        <authorList>
            <person name="Kumar G."/>
            <person name="Kallscheuer N."/>
            <person name="Kashif M."/>
            <person name="Ahamad S."/>
            <person name="Jagadeeshwari U."/>
            <person name="Pannikurungottu S."/>
            <person name="Haufschild T."/>
            <person name="Kabuu M."/>
            <person name="Sasikala C."/>
            <person name="Jogler C."/>
            <person name="Ramana C."/>
        </authorList>
    </citation>
    <scope>NUCLEOTIDE SEQUENCE [LARGE SCALE GENOMIC DNA]</scope>
    <source>
        <strain evidence="4">JC673</strain>
    </source>
</reference>
<feature type="domain" description="DUF1559" evidence="2">
    <location>
        <begin position="35"/>
        <end position="297"/>
    </location>
</feature>
<dbReference type="InterPro" id="IPR011453">
    <property type="entry name" value="DUF1559"/>
</dbReference>
<dbReference type="InterPro" id="IPR012902">
    <property type="entry name" value="N_methyl_site"/>
</dbReference>
<dbReference type="InterPro" id="IPR027558">
    <property type="entry name" value="Pre_pil_HX9DG_C"/>
</dbReference>
<dbReference type="SUPFAM" id="SSF54523">
    <property type="entry name" value="Pili subunits"/>
    <property type="match status" value="1"/>
</dbReference>
<feature type="region of interest" description="Disordered" evidence="1">
    <location>
        <begin position="230"/>
        <end position="268"/>
    </location>
</feature>
<dbReference type="PANTHER" id="PTHR30093:SF2">
    <property type="entry name" value="TYPE II SECRETION SYSTEM PROTEIN H"/>
    <property type="match status" value="1"/>
</dbReference>